<dbReference type="RefSeq" id="WP_089223339.1">
    <property type="nucleotide sequence ID" value="NZ_CP108152.1"/>
</dbReference>
<dbReference type="SUPFAM" id="SSF103196">
    <property type="entry name" value="Roadblock/LC7 domain"/>
    <property type="match status" value="1"/>
</dbReference>
<dbReference type="SMART" id="SM00960">
    <property type="entry name" value="Robl_LC7"/>
    <property type="match status" value="1"/>
</dbReference>
<name>A0A239CV56_9ACTN</name>
<dbReference type="Gene3D" id="3.30.450.30">
    <property type="entry name" value="Dynein light chain 2a, cytoplasmic"/>
    <property type="match status" value="1"/>
</dbReference>
<dbReference type="OrthoDB" id="3727201at2"/>
<dbReference type="GeneID" id="95784599"/>
<evidence type="ECO:0000313" key="2">
    <source>
        <dbReference type="EMBL" id="SNS23957.1"/>
    </source>
</evidence>
<dbReference type="EMBL" id="FZOF01000004">
    <property type="protein sequence ID" value="SNS23957.1"/>
    <property type="molecule type" value="Genomic_DNA"/>
</dbReference>
<proteinExistence type="predicted"/>
<protein>
    <recommendedName>
        <fullName evidence="1">Roadblock/LAMTOR2 domain-containing protein</fullName>
    </recommendedName>
</protein>
<sequence>MALEADVLAELRSLRARVPHLTGGLVASVDGLVVAHDLSGPEPEGVAALTAAALGVAARITEATECGGFRELLVRGDRGYIAAYAAGGAMALALVAGPGSNVGRLHLEARRSSRRIEDLVDLALQRQERK</sequence>
<gene>
    <name evidence="2" type="ORF">SAMN05216252_104233</name>
</gene>
<dbReference type="Proteomes" id="UP000198280">
    <property type="component" value="Unassembled WGS sequence"/>
</dbReference>
<dbReference type="Pfam" id="PF03259">
    <property type="entry name" value="Robl_LC7"/>
    <property type="match status" value="1"/>
</dbReference>
<dbReference type="InterPro" id="IPR004942">
    <property type="entry name" value="Roadblock/LAMTOR2_dom"/>
</dbReference>
<keyword evidence="3" id="KW-1185">Reference proteome</keyword>
<evidence type="ECO:0000313" key="3">
    <source>
        <dbReference type="Proteomes" id="UP000198280"/>
    </source>
</evidence>
<accession>A0A239CV56</accession>
<feature type="domain" description="Roadblock/LAMTOR2" evidence="1">
    <location>
        <begin position="8"/>
        <end position="96"/>
    </location>
</feature>
<reference evidence="2 3" key="1">
    <citation type="submission" date="2017-06" db="EMBL/GenBank/DDBJ databases">
        <authorList>
            <person name="Kim H.J."/>
            <person name="Triplett B.A."/>
        </authorList>
    </citation>
    <scope>NUCLEOTIDE SEQUENCE [LARGE SCALE GENOMIC DNA]</scope>
    <source>
        <strain evidence="2 3">CGMCC 4.1858</strain>
    </source>
</reference>
<evidence type="ECO:0000259" key="1">
    <source>
        <dbReference type="SMART" id="SM00960"/>
    </source>
</evidence>
<organism evidence="2 3">
    <name type="scientific">Actinacidiphila glaucinigra</name>
    <dbReference type="NCBI Taxonomy" id="235986"/>
    <lineage>
        <taxon>Bacteria</taxon>
        <taxon>Bacillati</taxon>
        <taxon>Actinomycetota</taxon>
        <taxon>Actinomycetes</taxon>
        <taxon>Kitasatosporales</taxon>
        <taxon>Streptomycetaceae</taxon>
        <taxon>Actinacidiphila</taxon>
    </lineage>
</organism>
<dbReference type="AlphaFoldDB" id="A0A239CV56"/>